<feature type="transmembrane region" description="Helical" evidence="1">
    <location>
        <begin position="7"/>
        <end position="24"/>
    </location>
</feature>
<proteinExistence type="predicted"/>
<dbReference type="Proteomes" id="UP000603141">
    <property type="component" value="Unassembled WGS sequence"/>
</dbReference>
<evidence type="ECO:0000313" key="3">
    <source>
        <dbReference type="Proteomes" id="UP000603141"/>
    </source>
</evidence>
<accession>A0A934SB32</accession>
<gene>
    <name evidence="2" type="ORF">JIN85_17585</name>
</gene>
<evidence type="ECO:0000313" key="2">
    <source>
        <dbReference type="EMBL" id="MBK1884236.1"/>
    </source>
</evidence>
<keyword evidence="3" id="KW-1185">Reference proteome</keyword>
<dbReference type="AlphaFoldDB" id="A0A934SB32"/>
<evidence type="ECO:0000256" key="1">
    <source>
        <dbReference type="SAM" id="Phobius"/>
    </source>
</evidence>
<keyword evidence="1" id="KW-1133">Transmembrane helix</keyword>
<organism evidence="2 3">
    <name type="scientific">Luteolibacter pohnpeiensis</name>
    <dbReference type="NCBI Taxonomy" id="454153"/>
    <lineage>
        <taxon>Bacteria</taxon>
        <taxon>Pseudomonadati</taxon>
        <taxon>Verrucomicrobiota</taxon>
        <taxon>Verrucomicrobiia</taxon>
        <taxon>Verrucomicrobiales</taxon>
        <taxon>Verrucomicrobiaceae</taxon>
        <taxon>Luteolibacter</taxon>
    </lineage>
</organism>
<reference evidence="2" key="1">
    <citation type="submission" date="2021-01" db="EMBL/GenBank/DDBJ databases">
        <title>Modified the classification status of verrucomicrobia.</title>
        <authorList>
            <person name="Feng X."/>
        </authorList>
    </citation>
    <scope>NUCLEOTIDE SEQUENCE</scope>
    <source>
        <strain evidence="2">KCTC 22041</strain>
    </source>
</reference>
<keyword evidence="1" id="KW-0472">Membrane</keyword>
<keyword evidence="1" id="KW-0812">Transmembrane</keyword>
<comment type="caution">
    <text evidence="2">The sequence shown here is derived from an EMBL/GenBank/DDBJ whole genome shotgun (WGS) entry which is preliminary data.</text>
</comment>
<dbReference type="RefSeq" id="WP_200273245.1">
    <property type="nucleotide sequence ID" value="NZ_JAENIJ010000039.1"/>
</dbReference>
<protein>
    <submittedName>
        <fullName evidence="2">Uncharacterized protein</fullName>
    </submittedName>
</protein>
<name>A0A934SB32_9BACT</name>
<sequence>MKKRTLIACLIVIIGIWIALIMLGKKILPGAPIQKAWIVPLGAGGWEYVMMGMADEGMTRADLTRILGPPNDVMISTWHQGQVYLLYINPHDDERDVSFAVSADQKIMYAAPGEPMPTNYKSRGR</sequence>
<dbReference type="EMBL" id="JAENIJ010000039">
    <property type="protein sequence ID" value="MBK1884236.1"/>
    <property type="molecule type" value="Genomic_DNA"/>
</dbReference>